<proteinExistence type="predicted"/>
<gene>
    <name evidence="1" type="ORF">FA95DRAFT_1576240</name>
</gene>
<accession>A0ACB8RC76</accession>
<sequence>MAAFPEPYEWKDDQLEALAKRRITLTAYAMNWATTVVAAKGHAGECYVIKVVDRDSEELSILRILSHLPNRHNHTIPAEILECDSTAIIVMPRMNPEGRASNRWRSDPSWSMFNVVEQLIEGVAFMHHNSIAYIDITLSNVVFDDQGDKVYFIDFGSSRWLPDYRAGDIVDNVQAHYHPKDAANARQPFLFDIFGLGHAISELLIMSERKGAQAVCLRMFAGSLSSSLIICLVVRGWVVIWACKRSERVWARNALVQRLRSATRGYRRVEPARRFPVAS</sequence>
<evidence type="ECO:0000313" key="1">
    <source>
        <dbReference type="EMBL" id="KAI0041643.1"/>
    </source>
</evidence>
<organism evidence="1 2">
    <name type="scientific">Auriscalpium vulgare</name>
    <dbReference type="NCBI Taxonomy" id="40419"/>
    <lineage>
        <taxon>Eukaryota</taxon>
        <taxon>Fungi</taxon>
        <taxon>Dikarya</taxon>
        <taxon>Basidiomycota</taxon>
        <taxon>Agaricomycotina</taxon>
        <taxon>Agaricomycetes</taxon>
        <taxon>Russulales</taxon>
        <taxon>Auriscalpiaceae</taxon>
        <taxon>Auriscalpium</taxon>
    </lineage>
</organism>
<protein>
    <submittedName>
        <fullName evidence="1">Uncharacterized protein</fullName>
    </submittedName>
</protein>
<evidence type="ECO:0000313" key="2">
    <source>
        <dbReference type="Proteomes" id="UP000814033"/>
    </source>
</evidence>
<dbReference type="EMBL" id="MU276111">
    <property type="protein sequence ID" value="KAI0041643.1"/>
    <property type="molecule type" value="Genomic_DNA"/>
</dbReference>
<reference evidence="1" key="2">
    <citation type="journal article" date="2022" name="New Phytol.">
        <title>Evolutionary transition to the ectomycorrhizal habit in the genomes of a hyperdiverse lineage of mushroom-forming fungi.</title>
        <authorList>
            <person name="Looney B."/>
            <person name="Miyauchi S."/>
            <person name="Morin E."/>
            <person name="Drula E."/>
            <person name="Courty P.E."/>
            <person name="Kohler A."/>
            <person name="Kuo A."/>
            <person name="LaButti K."/>
            <person name="Pangilinan J."/>
            <person name="Lipzen A."/>
            <person name="Riley R."/>
            <person name="Andreopoulos W."/>
            <person name="He G."/>
            <person name="Johnson J."/>
            <person name="Nolan M."/>
            <person name="Tritt A."/>
            <person name="Barry K.W."/>
            <person name="Grigoriev I.V."/>
            <person name="Nagy L.G."/>
            <person name="Hibbett D."/>
            <person name="Henrissat B."/>
            <person name="Matheny P.B."/>
            <person name="Labbe J."/>
            <person name="Martin F.M."/>
        </authorList>
    </citation>
    <scope>NUCLEOTIDE SEQUENCE</scope>
    <source>
        <strain evidence="1">FP105234-sp</strain>
    </source>
</reference>
<reference evidence="1" key="1">
    <citation type="submission" date="2021-02" db="EMBL/GenBank/DDBJ databases">
        <authorList>
            <consortium name="DOE Joint Genome Institute"/>
            <person name="Ahrendt S."/>
            <person name="Looney B.P."/>
            <person name="Miyauchi S."/>
            <person name="Morin E."/>
            <person name="Drula E."/>
            <person name="Courty P.E."/>
            <person name="Chicoki N."/>
            <person name="Fauchery L."/>
            <person name="Kohler A."/>
            <person name="Kuo A."/>
            <person name="Labutti K."/>
            <person name="Pangilinan J."/>
            <person name="Lipzen A."/>
            <person name="Riley R."/>
            <person name="Andreopoulos W."/>
            <person name="He G."/>
            <person name="Johnson J."/>
            <person name="Barry K.W."/>
            <person name="Grigoriev I.V."/>
            <person name="Nagy L."/>
            <person name="Hibbett D."/>
            <person name="Henrissat B."/>
            <person name="Matheny P.B."/>
            <person name="Labbe J."/>
            <person name="Martin F."/>
        </authorList>
    </citation>
    <scope>NUCLEOTIDE SEQUENCE</scope>
    <source>
        <strain evidence="1">FP105234-sp</strain>
    </source>
</reference>
<dbReference type="Proteomes" id="UP000814033">
    <property type="component" value="Unassembled WGS sequence"/>
</dbReference>
<keyword evidence="2" id="KW-1185">Reference proteome</keyword>
<comment type="caution">
    <text evidence="1">The sequence shown here is derived from an EMBL/GenBank/DDBJ whole genome shotgun (WGS) entry which is preliminary data.</text>
</comment>
<name>A0ACB8RC76_9AGAM</name>